<keyword evidence="2" id="KW-1133">Transmembrane helix</keyword>
<reference evidence="3 4" key="1">
    <citation type="submission" date="2022-06" db="EMBL/GenBank/DDBJ databases">
        <title>Genomic Encyclopedia of Archaeal and Bacterial Type Strains, Phase II (KMG-II): from individual species to whole genera.</title>
        <authorList>
            <person name="Goeker M."/>
        </authorList>
    </citation>
    <scope>NUCLEOTIDE SEQUENCE [LARGE SCALE GENOMIC DNA]</scope>
    <source>
        <strain evidence="3 4">DSM 44255</strain>
    </source>
</reference>
<evidence type="ECO:0000256" key="1">
    <source>
        <dbReference type="SAM" id="MobiDB-lite"/>
    </source>
</evidence>
<feature type="transmembrane region" description="Helical" evidence="2">
    <location>
        <begin position="42"/>
        <end position="63"/>
    </location>
</feature>
<evidence type="ECO:0000313" key="3">
    <source>
        <dbReference type="EMBL" id="MCP2273397.1"/>
    </source>
</evidence>
<gene>
    <name evidence="3" type="ORF">LV75_005926</name>
</gene>
<sequence>MGDAVPVTQPDPVTRPDDATVELPRTPAEPVRSGFWREVSGALAVGLSGLALIVLVLQVIAWVRGVPGPGIGVVLGHFATAAVGVVAQRFADRRRGPEAALAVVVVAIATGVAIWFFWWA</sequence>
<feature type="transmembrane region" description="Helical" evidence="2">
    <location>
        <begin position="69"/>
        <end position="87"/>
    </location>
</feature>
<dbReference type="EMBL" id="JAMTCO010000016">
    <property type="protein sequence ID" value="MCP2273397.1"/>
    <property type="molecule type" value="Genomic_DNA"/>
</dbReference>
<accession>A0ABT1IL61</accession>
<keyword evidence="4" id="KW-1185">Reference proteome</keyword>
<feature type="region of interest" description="Disordered" evidence="1">
    <location>
        <begin position="1"/>
        <end position="25"/>
    </location>
</feature>
<keyword evidence="2" id="KW-0472">Membrane</keyword>
<organism evidence="3 4">
    <name type="scientific">Actinokineospora diospyrosa</name>
    <dbReference type="NCBI Taxonomy" id="103728"/>
    <lineage>
        <taxon>Bacteria</taxon>
        <taxon>Bacillati</taxon>
        <taxon>Actinomycetota</taxon>
        <taxon>Actinomycetes</taxon>
        <taxon>Pseudonocardiales</taxon>
        <taxon>Pseudonocardiaceae</taxon>
        <taxon>Actinokineospora</taxon>
    </lineage>
</organism>
<dbReference type="Proteomes" id="UP001205185">
    <property type="component" value="Unassembled WGS sequence"/>
</dbReference>
<comment type="caution">
    <text evidence="3">The sequence shown here is derived from an EMBL/GenBank/DDBJ whole genome shotgun (WGS) entry which is preliminary data.</text>
</comment>
<feature type="transmembrane region" description="Helical" evidence="2">
    <location>
        <begin position="99"/>
        <end position="118"/>
    </location>
</feature>
<name>A0ABT1IL61_9PSEU</name>
<proteinExistence type="predicted"/>
<protein>
    <submittedName>
        <fullName evidence="3">Uncharacterized protein</fullName>
    </submittedName>
</protein>
<evidence type="ECO:0000313" key="4">
    <source>
        <dbReference type="Proteomes" id="UP001205185"/>
    </source>
</evidence>
<keyword evidence="2" id="KW-0812">Transmembrane</keyword>
<evidence type="ECO:0000256" key="2">
    <source>
        <dbReference type="SAM" id="Phobius"/>
    </source>
</evidence>